<feature type="domain" description="UspA" evidence="2">
    <location>
        <begin position="2"/>
        <end position="154"/>
    </location>
</feature>
<dbReference type="InterPro" id="IPR006016">
    <property type="entry name" value="UspA"/>
</dbReference>
<organism evidence="3 4">
    <name type="scientific">Geitlerinema calcuttense NRMC-F 0142</name>
    <dbReference type="NCBI Taxonomy" id="2922238"/>
    <lineage>
        <taxon>Bacteria</taxon>
        <taxon>Bacillati</taxon>
        <taxon>Cyanobacteriota</taxon>
        <taxon>Cyanophyceae</taxon>
        <taxon>Geitlerinematales</taxon>
        <taxon>Geitlerinemataceae</taxon>
        <taxon>Geitlerinema</taxon>
    </lineage>
</organism>
<dbReference type="RefSeq" id="WP_286004178.1">
    <property type="nucleotide sequence ID" value="NZ_JASVEJ010000009.1"/>
</dbReference>
<proteinExistence type="inferred from homology"/>
<accession>A0ABT7LWC3</accession>
<dbReference type="Pfam" id="PF00582">
    <property type="entry name" value="Usp"/>
    <property type="match status" value="1"/>
</dbReference>
<reference evidence="3 4" key="1">
    <citation type="submission" date="2023-06" db="EMBL/GenBank/DDBJ databases">
        <title>Whole genome sequence of Oscillatoria calcuttensis NRMC-F 0142.</title>
        <authorList>
            <person name="Shakena Fathima T."/>
            <person name="Muralitharan G."/>
            <person name="Thajuddin N."/>
        </authorList>
    </citation>
    <scope>NUCLEOTIDE SEQUENCE [LARGE SCALE GENOMIC DNA]</scope>
    <source>
        <strain evidence="3 4">NRMC-F 0142</strain>
    </source>
</reference>
<dbReference type="PANTHER" id="PTHR46268:SF8">
    <property type="entry name" value="UNIVERSAL STRESS PROTEIN SLL1388"/>
    <property type="match status" value="1"/>
</dbReference>
<dbReference type="Proteomes" id="UP001230986">
    <property type="component" value="Unassembled WGS sequence"/>
</dbReference>
<dbReference type="SUPFAM" id="SSF52402">
    <property type="entry name" value="Adenine nucleotide alpha hydrolases-like"/>
    <property type="match status" value="1"/>
</dbReference>
<comment type="caution">
    <text evidence="3">The sequence shown here is derived from an EMBL/GenBank/DDBJ whole genome shotgun (WGS) entry which is preliminary data.</text>
</comment>
<comment type="similarity">
    <text evidence="1">Belongs to the universal stress protein A family.</text>
</comment>
<dbReference type="PRINTS" id="PR01438">
    <property type="entry name" value="UNVRSLSTRESS"/>
</dbReference>
<evidence type="ECO:0000259" key="2">
    <source>
        <dbReference type="Pfam" id="PF00582"/>
    </source>
</evidence>
<evidence type="ECO:0000256" key="1">
    <source>
        <dbReference type="ARBA" id="ARBA00008791"/>
    </source>
</evidence>
<dbReference type="InterPro" id="IPR014729">
    <property type="entry name" value="Rossmann-like_a/b/a_fold"/>
</dbReference>
<evidence type="ECO:0000313" key="3">
    <source>
        <dbReference type="EMBL" id="MDL5056323.1"/>
    </source>
</evidence>
<evidence type="ECO:0000313" key="4">
    <source>
        <dbReference type="Proteomes" id="UP001230986"/>
    </source>
</evidence>
<dbReference type="CDD" id="cd00293">
    <property type="entry name" value="USP-like"/>
    <property type="match status" value="1"/>
</dbReference>
<gene>
    <name evidence="3" type="ORF">QQ055_02390</name>
</gene>
<name>A0ABT7LWC3_9CYAN</name>
<keyword evidence="4" id="KW-1185">Reference proteome</keyword>
<dbReference type="Gene3D" id="3.40.50.620">
    <property type="entry name" value="HUPs"/>
    <property type="match status" value="1"/>
</dbReference>
<dbReference type="InterPro" id="IPR006015">
    <property type="entry name" value="Universal_stress_UspA"/>
</dbReference>
<dbReference type="EMBL" id="JASVEJ010000009">
    <property type="protein sequence ID" value="MDL5056323.1"/>
    <property type="molecule type" value="Genomic_DNA"/>
</dbReference>
<sequence length="160" mass="17261">MNRIIVAVDRSETSQQAFKEAIALAQALSGQLMLVHVLSPMEESYPNAIFPIDSVYTPLKSEAIKAHFQQWEALEKDGLTLLNALTAQATSAGIATEFSQALGNPGQTICTLARTWKADLIVIGRRGRAGLTELFLGSVSNYVLHHAPCSVLTVQGIPKT</sequence>
<dbReference type="PANTHER" id="PTHR46268">
    <property type="entry name" value="STRESS RESPONSE PROTEIN NHAX"/>
    <property type="match status" value="1"/>
</dbReference>
<protein>
    <submittedName>
        <fullName evidence="3">Universal stress protein</fullName>
    </submittedName>
</protein>